<evidence type="ECO:0000313" key="1">
    <source>
        <dbReference type="EMBL" id="PRM88670.1"/>
    </source>
</evidence>
<sequence>MKIKGFGKKYFTLASIQAYATQSKLHAKFTALKTNINEKLKISSNSDEEDELSKDIEQNLLACNLINSKPCHCDCLFRRKTALAVRLFQFIPRCPFYCTFFAFRRTGVHPPQLSF</sequence>
<accession>A0A2S9SQ06</accession>
<proteinExistence type="predicted"/>
<protein>
    <submittedName>
        <fullName evidence="1">Uncharacterized protein</fullName>
    </submittedName>
</protein>
<name>A0A2S9SQ06_9BACT</name>
<dbReference type="Proteomes" id="UP000239065">
    <property type="component" value="Unassembled WGS sequence"/>
</dbReference>
<dbReference type="RefSeq" id="WP_105908686.1">
    <property type="nucleotide sequence ID" value="NZ_NXGJ01000002.1"/>
</dbReference>
<organism evidence="1 2">
    <name type="scientific">Aliarcobacter cryaerophilus</name>
    <dbReference type="NCBI Taxonomy" id="28198"/>
    <lineage>
        <taxon>Bacteria</taxon>
        <taxon>Pseudomonadati</taxon>
        <taxon>Campylobacterota</taxon>
        <taxon>Epsilonproteobacteria</taxon>
        <taxon>Campylobacterales</taxon>
        <taxon>Arcobacteraceae</taxon>
        <taxon>Aliarcobacter</taxon>
    </lineage>
</organism>
<reference evidence="1 2" key="1">
    <citation type="submission" date="2017-09" db="EMBL/GenBank/DDBJ databases">
        <title>Reassesment of A. cryaerophilus.</title>
        <authorList>
            <person name="Perez-Cataluna A."/>
            <person name="Collado L."/>
            <person name="Salgado O."/>
            <person name="Lefinanco V."/>
            <person name="Figueras M.J."/>
        </authorList>
    </citation>
    <scope>NUCLEOTIDE SEQUENCE [LARGE SCALE GENOMIC DNA]</scope>
    <source>
        <strain evidence="1 2">LMG 9861</strain>
    </source>
</reference>
<dbReference type="AlphaFoldDB" id="A0A2S9SQ06"/>
<comment type="caution">
    <text evidence="1">The sequence shown here is derived from an EMBL/GenBank/DDBJ whole genome shotgun (WGS) entry which is preliminary data.</text>
</comment>
<gene>
    <name evidence="1" type="ORF">CJ669_03295</name>
</gene>
<dbReference type="EMBL" id="NXGJ01000002">
    <property type="protein sequence ID" value="PRM88670.1"/>
    <property type="molecule type" value="Genomic_DNA"/>
</dbReference>
<evidence type="ECO:0000313" key="2">
    <source>
        <dbReference type="Proteomes" id="UP000239065"/>
    </source>
</evidence>